<accession>A0ABR7LVC0</accession>
<dbReference type="InterPro" id="IPR011009">
    <property type="entry name" value="Kinase-like_dom_sf"/>
</dbReference>
<evidence type="ECO:0000313" key="10">
    <source>
        <dbReference type="Proteomes" id="UP000805614"/>
    </source>
</evidence>
<sequence>MLPCRKSSRCGPRTREELAADPRVRERFMKEIAAARRVDPFCIAQVLDASLDGPRPYIVTEYVDGPSLQQAGPRGSAAAVQRLAVATATALAAIHDAGIVHRDFKPSNVLLAPDGPRIIDFGIARDTEAPLTVTSGIIGTPAYMAPEQFEGRFVGAPADVFAWASVVAFATTGRPPFGANSFPAIMNRVLQGQPDLGDLAEPLRSVVTSCLAKDPADRPTMRDVMMRLVSVRSVVTAPQAPAPPLPGAAVAVPSPGLRQQPPVPVPVPVPQSPLPSAPPPGPRPPETTAPGTRRPAPGRRRLALLAGAGGAAVLTVAVTMTVLFWPNQSEADSDENGADAVGAASGADSQRQGVVSPTASGSPTNGTTGEPSPGASSPGSKPKSGTGSGSSPRTGTGSGSSPGTGTGDSPERPASPAPTKSSGGGGGGGGIALSVFGTKSGSCYTKAGYRYTISYPNPSHQLFQDGSMITDSSQRSFELRASGGWTSGTHRISVYMDEPNVVDSVTFTAC</sequence>
<dbReference type="EMBL" id="JABVEC010000021">
    <property type="protein sequence ID" value="MBC6468796.1"/>
    <property type="molecule type" value="Genomic_DNA"/>
</dbReference>
<feature type="compositionally biased region" description="Polar residues" evidence="6">
    <location>
        <begin position="350"/>
        <end position="365"/>
    </location>
</feature>
<evidence type="ECO:0000256" key="2">
    <source>
        <dbReference type="ARBA" id="ARBA00022679"/>
    </source>
</evidence>
<evidence type="ECO:0000259" key="8">
    <source>
        <dbReference type="PROSITE" id="PS50011"/>
    </source>
</evidence>
<proteinExistence type="predicted"/>
<evidence type="ECO:0000256" key="3">
    <source>
        <dbReference type="ARBA" id="ARBA00022741"/>
    </source>
</evidence>
<dbReference type="InterPro" id="IPR008271">
    <property type="entry name" value="Ser/Thr_kinase_AS"/>
</dbReference>
<feature type="compositionally biased region" description="Low complexity" evidence="6">
    <location>
        <begin position="251"/>
        <end position="260"/>
    </location>
</feature>
<dbReference type="InterPro" id="IPR000719">
    <property type="entry name" value="Prot_kinase_dom"/>
</dbReference>
<keyword evidence="10" id="KW-1185">Reference proteome</keyword>
<dbReference type="PROSITE" id="PS00108">
    <property type="entry name" value="PROTEIN_KINASE_ST"/>
    <property type="match status" value="1"/>
</dbReference>
<dbReference type="PROSITE" id="PS50011">
    <property type="entry name" value="PROTEIN_KINASE_DOM"/>
    <property type="match status" value="1"/>
</dbReference>
<keyword evidence="7" id="KW-0472">Membrane</keyword>
<dbReference type="CDD" id="cd14014">
    <property type="entry name" value="STKc_PknB_like"/>
    <property type="match status" value="1"/>
</dbReference>
<dbReference type="Proteomes" id="UP000805614">
    <property type="component" value="Unassembled WGS sequence"/>
</dbReference>
<dbReference type="PANTHER" id="PTHR43671:SF13">
    <property type="entry name" value="SERINE_THREONINE-PROTEIN KINASE NEK2"/>
    <property type="match status" value="1"/>
</dbReference>
<dbReference type="Gene3D" id="3.30.200.20">
    <property type="entry name" value="Phosphorylase Kinase, domain 1"/>
    <property type="match status" value="1"/>
</dbReference>
<evidence type="ECO:0000256" key="5">
    <source>
        <dbReference type="ARBA" id="ARBA00022840"/>
    </source>
</evidence>
<organism evidence="9 10">
    <name type="scientific">Actinomadura alba</name>
    <dbReference type="NCBI Taxonomy" id="406431"/>
    <lineage>
        <taxon>Bacteria</taxon>
        <taxon>Bacillati</taxon>
        <taxon>Actinomycetota</taxon>
        <taxon>Actinomycetes</taxon>
        <taxon>Streptosporangiales</taxon>
        <taxon>Thermomonosporaceae</taxon>
        <taxon>Actinomadura</taxon>
    </lineage>
</organism>
<keyword evidence="7" id="KW-1133">Transmembrane helix</keyword>
<evidence type="ECO:0000256" key="6">
    <source>
        <dbReference type="SAM" id="MobiDB-lite"/>
    </source>
</evidence>
<dbReference type="Gene3D" id="1.10.510.10">
    <property type="entry name" value="Transferase(Phosphotransferase) domain 1"/>
    <property type="match status" value="1"/>
</dbReference>
<name>A0ABR7LVC0_9ACTN</name>
<evidence type="ECO:0000256" key="1">
    <source>
        <dbReference type="ARBA" id="ARBA00012513"/>
    </source>
</evidence>
<feature type="domain" description="Protein kinase" evidence="8">
    <location>
        <begin position="1"/>
        <end position="235"/>
    </location>
</feature>
<feature type="compositionally biased region" description="Low complexity" evidence="6">
    <location>
        <begin position="366"/>
        <end position="395"/>
    </location>
</feature>
<comment type="caution">
    <text evidence="9">The sequence shown here is derived from an EMBL/GenBank/DDBJ whole genome shotgun (WGS) entry which is preliminary data.</text>
</comment>
<protein>
    <recommendedName>
        <fullName evidence="1">non-specific serine/threonine protein kinase</fullName>
        <ecNumber evidence="1">2.7.11.1</ecNumber>
    </recommendedName>
</protein>
<dbReference type="EC" id="2.7.11.1" evidence="1"/>
<dbReference type="GO" id="GO:0016301">
    <property type="term" value="F:kinase activity"/>
    <property type="evidence" value="ECO:0007669"/>
    <property type="project" value="UniProtKB-KW"/>
</dbReference>
<feature type="compositionally biased region" description="Pro residues" evidence="6">
    <location>
        <begin position="261"/>
        <end position="287"/>
    </location>
</feature>
<dbReference type="PANTHER" id="PTHR43671">
    <property type="entry name" value="SERINE/THREONINE-PROTEIN KINASE NEK"/>
    <property type="match status" value="1"/>
</dbReference>
<dbReference type="Pfam" id="PF00069">
    <property type="entry name" value="Pkinase"/>
    <property type="match status" value="1"/>
</dbReference>
<feature type="region of interest" description="Disordered" evidence="6">
    <location>
        <begin position="251"/>
        <end position="297"/>
    </location>
</feature>
<keyword evidence="3" id="KW-0547">Nucleotide-binding</keyword>
<feature type="transmembrane region" description="Helical" evidence="7">
    <location>
        <begin position="302"/>
        <end position="325"/>
    </location>
</feature>
<keyword evidence="5" id="KW-0067">ATP-binding</keyword>
<dbReference type="SUPFAM" id="SSF56112">
    <property type="entry name" value="Protein kinase-like (PK-like)"/>
    <property type="match status" value="1"/>
</dbReference>
<keyword evidence="2" id="KW-0808">Transferase</keyword>
<evidence type="ECO:0000256" key="7">
    <source>
        <dbReference type="SAM" id="Phobius"/>
    </source>
</evidence>
<gene>
    <name evidence="9" type="ORF">HKK74_25350</name>
</gene>
<dbReference type="InterPro" id="IPR050660">
    <property type="entry name" value="NEK_Ser/Thr_kinase"/>
</dbReference>
<keyword evidence="4 9" id="KW-0418">Kinase</keyword>
<evidence type="ECO:0000256" key="4">
    <source>
        <dbReference type="ARBA" id="ARBA00022777"/>
    </source>
</evidence>
<feature type="compositionally biased region" description="Low complexity" evidence="6">
    <location>
        <begin position="338"/>
        <end position="349"/>
    </location>
</feature>
<dbReference type="RefSeq" id="WP_187245840.1">
    <property type="nucleotide sequence ID" value="NZ_BAAAOK010000035.1"/>
</dbReference>
<evidence type="ECO:0000313" key="9">
    <source>
        <dbReference type="EMBL" id="MBC6468796.1"/>
    </source>
</evidence>
<keyword evidence="7" id="KW-0812">Transmembrane</keyword>
<feature type="compositionally biased region" description="Gly residues" evidence="6">
    <location>
        <begin position="396"/>
        <end position="406"/>
    </location>
</feature>
<reference evidence="9 10" key="1">
    <citation type="submission" date="2020-06" db="EMBL/GenBank/DDBJ databases">
        <title>Actinomadura xiongansis sp. nov., isolated from soil of Baiyangdian.</title>
        <authorList>
            <person name="Zhang X."/>
        </authorList>
    </citation>
    <scope>NUCLEOTIDE SEQUENCE [LARGE SCALE GENOMIC DNA]</scope>
    <source>
        <strain evidence="9 10">HBUM206468</strain>
    </source>
</reference>
<feature type="region of interest" description="Disordered" evidence="6">
    <location>
        <begin position="330"/>
        <end position="426"/>
    </location>
</feature>